<name>X6NFF1_RETFI</name>
<dbReference type="AlphaFoldDB" id="X6NFF1"/>
<sequence>MRFSNRCLFYIPTQLVALELESCNINSEWLNEMLDKEKRNETGDGNGKDKTKSNNSLLFFFPNLKFLRVSNCKFLGESLQKLIRACPNLAHLNMTTTKWSYQLRLPSTLLSLIWNANEGDVSLDECKELWEVCITIYDTELLEVLQRMTYLRQITIGVPLLRDLDNLLEEIEPLNFSQIRNVHADPHKKDEHHIRTEVEKLWMTTITSHKYNTVTNTIVTNTGGNSDNVDGTPKLELDVVGLDEEESLALFNSGSHVESTDLLRIVCYNLSELLMSKFIGDKVIFTKERLSNPYLRFHLAQLNQQFVKELVGTTHVFLVTFPFF</sequence>
<accession>X6NFF1</accession>
<reference evidence="1 2" key="1">
    <citation type="journal article" date="2013" name="Curr. Biol.">
        <title>The Genome of the Foraminiferan Reticulomyxa filosa.</title>
        <authorList>
            <person name="Glockner G."/>
            <person name="Hulsmann N."/>
            <person name="Schleicher M."/>
            <person name="Noegel A.A."/>
            <person name="Eichinger L."/>
            <person name="Gallinger C."/>
            <person name="Pawlowski J."/>
            <person name="Sierra R."/>
            <person name="Euteneuer U."/>
            <person name="Pillet L."/>
            <person name="Moustafa A."/>
            <person name="Platzer M."/>
            <person name="Groth M."/>
            <person name="Szafranski K."/>
            <person name="Schliwa M."/>
        </authorList>
    </citation>
    <scope>NUCLEOTIDE SEQUENCE [LARGE SCALE GENOMIC DNA]</scope>
</reference>
<dbReference type="InterPro" id="IPR032675">
    <property type="entry name" value="LRR_dom_sf"/>
</dbReference>
<dbReference type="EMBL" id="ASPP01009091">
    <property type="protein sequence ID" value="ETO24633.1"/>
    <property type="molecule type" value="Genomic_DNA"/>
</dbReference>
<dbReference type="SUPFAM" id="SSF52047">
    <property type="entry name" value="RNI-like"/>
    <property type="match status" value="1"/>
</dbReference>
<organism evidence="1 2">
    <name type="scientific">Reticulomyxa filosa</name>
    <dbReference type="NCBI Taxonomy" id="46433"/>
    <lineage>
        <taxon>Eukaryota</taxon>
        <taxon>Sar</taxon>
        <taxon>Rhizaria</taxon>
        <taxon>Retaria</taxon>
        <taxon>Foraminifera</taxon>
        <taxon>Monothalamids</taxon>
        <taxon>Reticulomyxidae</taxon>
        <taxon>Reticulomyxa</taxon>
    </lineage>
</organism>
<evidence type="ECO:0000313" key="2">
    <source>
        <dbReference type="Proteomes" id="UP000023152"/>
    </source>
</evidence>
<proteinExistence type="predicted"/>
<evidence type="ECO:0000313" key="1">
    <source>
        <dbReference type="EMBL" id="ETO24633.1"/>
    </source>
</evidence>
<gene>
    <name evidence="1" type="ORF">RFI_12522</name>
</gene>
<comment type="caution">
    <text evidence="1">The sequence shown here is derived from an EMBL/GenBank/DDBJ whole genome shotgun (WGS) entry which is preliminary data.</text>
</comment>
<dbReference type="Gene3D" id="3.80.10.10">
    <property type="entry name" value="Ribonuclease Inhibitor"/>
    <property type="match status" value="1"/>
</dbReference>
<protein>
    <submittedName>
        <fullName evidence="1">Uncharacterized protein</fullName>
    </submittedName>
</protein>
<dbReference type="Proteomes" id="UP000023152">
    <property type="component" value="Unassembled WGS sequence"/>
</dbReference>
<keyword evidence="2" id="KW-1185">Reference proteome</keyword>